<organism evidence="6 7">
    <name type="scientific">Roseibium porphyridii</name>
    <dbReference type="NCBI Taxonomy" id="2866279"/>
    <lineage>
        <taxon>Bacteria</taxon>
        <taxon>Pseudomonadati</taxon>
        <taxon>Pseudomonadota</taxon>
        <taxon>Alphaproteobacteria</taxon>
        <taxon>Hyphomicrobiales</taxon>
        <taxon>Stappiaceae</taxon>
        <taxon>Roseibium</taxon>
    </lineage>
</organism>
<feature type="transmembrane region" description="Helical" evidence="4">
    <location>
        <begin position="114"/>
        <end position="136"/>
    </location>
</feature>
<dbReference type="InterPro" id="IPR036259">
    <property type="entry name" value="MFS_trans_sf"/>
</dbReference>
<keyword evidence="7" id="KW-1185">Reference proteome</keyword>
<dbReference type="InterPro" id="IPR010645">
    <property type="entry name" value="MFS_4"/>
</dbReference>
<dbReference type="PANTHER" id="PTHR23537">
    <property type="match status" value="1"/>
</dbReference>
<feature type="transmembrane region" description="Helical" evidence="4">
    <location>
        <begin position="371"/>
        <end position="389"/>
    </location>
</feature>
<feature type="transmembrane region" description="Helical" evidence="4">
    <location>
        <begin position="342"/>
        <end position="365"/>
    </location>
</feature>
<sequence length="399" mass="42073">MTRHFISSSPAGCEVSAAQTRGLTAAGLAIVAVTYGLARYCFGLFLPDIRQEFGLSPETIGLIAGTSYLGYLAATFAGSWLSTFVEPRLPILLGGLAATLGMAIIALAPDPWTLAFGVFVAGTSPGLSYPPFSDVIVRHTAPGRQNTVYAWINSGTGFGVALAGPLALYAGEDWRLAWMAFAGLALLITIWNLLALPQRSAQSKPEVLTVSFRLLAERAARPLFIAAFLFGIITAVYWTYAVELLYTLTGNPRDAVLFWIVLGIAGVTGCFAGGLVNRWGLRQTYMMLALIVGAAVGTLPLLIGTKIGIYVSAACFGAGFIVMTALFGMWSMRIFFETPSIGFGFTFFLISLGQGVGPVISGFLIPLTGHSSLFMAAGLLCCSLAGLGVRGKAVMPPHA</sequence>
<keyword evidence="1 4" id="KW-0812">Transmembrane</keyword>
<evidence type="ECO:0000259" key="5">
    <source>
        <dbReference type="PROSITE" id="PS50850"/>
    </source>
</evidence>
<name>A0ABY8F7I7_9HYPH</name>
<dbReference type="Gene3D" id="1.20.1250.20">
    <property type="entry name" value="MFS general substrate transporter like domains"/>
    <property type="match status" value="2"/>
</dbReference>
<feature type="transmembrane region" description="Helical" evidence="4">
    <location>
        <begin position="309"/>
        <end position="330"/>
    </location>
</feature>
<dbReference type="PANTHER" id="PTHR23537:SF1">
    <property type="entry name" value="SUGAR TRANSPORTER"/>
    <property type="match status" value="1"/>
</dbReference>
<proteinExistence type="predicted"/>
<dbReference type="PROSITE" id="PS50850">
    <property type="entry name" value="MFS"/>
    <property type="match status" value="1"/>
</dbReference>
<feature type="transmembrane region" description="Helical" evidence="4">
    <location>
        <begin position="60"/>
        <end position="82"/>
    </location>
</feature>
<evidence type="ECO:0000256" key="4">
    <source>
        <dbReference type="SAM" id="Phobius"/>
    </source>
</evidence>
<protein>
    <submittedName>
        <fullName evidence="6">YbfB/YjiJ family MFS transporter</fullName>
    </submittedName>
</protein>
<evidence type="ECO:0000313" key="7">
    <source>
        <dbReference type="Proteomes" id="UP001209803"/>
    </source>
</evidence>
<feature type="transmembrane region" description="Helical" evidence="4">
    <location>
        <begin position="21"/>
        <end position="40"/>
    </location>
</feature>
<feature type="domain" description="Major facilitator superfamily (MFS) profile" evidence="5">
    <location>
        <begin position="24"/>
        <end position="399"/>
    </location>
</feature>
<feature type="transmembrane region" description="Helical" evidence="4">
    <location>
        <begin position="89"/>
        <end position="108"/>
    </location>
</feature>
<feature type="transmembrane region" description="Helical" evidence="4">
    <location>
        <begin position="176"/>
        <end position="196"/>
    </location>
</feature>
<dbReference type="Proteomes" id="UP001209803">
    <property type="component" value="Chromosome"/>
</dbReference>
<keyword evidence="3 4" id="KW-0472">Membrane</keyword>
<feature type="transmembrane region" description="Helical" evidence="4">
    <location>
        <begin position="148"/>
        <end position="170"/>
    </location>
</feature>
<feature type="transmembrane region" description="Helical" evidence="4">
    <location>
        <begin position="284"/>
        <end position="303"/>
    </location>
</feature>
<reference evidence="6 7" key="1">
    <citation type="submission" date="2023-03" db="EMBL/GenBank/DDBJ databases">
        <title>Roseibium porphyridii sp. nov. and Roseibium rhodosorbium sp. nov. isolated from marine algae, Porphyridium cruentum and Rhodosorus marinus, respectively.</title>
        <authorList>
            <person name="Lee M.W."/>
            <person name="Choi B.J."/>
            <person name="Lee J.K."/>
            <person name="Choi D.G."/>
            <person name="Baek J.H."/>
            <person name="Bayburt H."/>
            <person name="Kim J.M."/>
            <person name="Han D.M."/>
            <person name="Kim K.H."/>
            <person name="Jeon C.O."/>
        </authorList>
    </citation>
    <scope>NUCLEOTIDE SEQUENCE [LARGE SCALE GENOMIC DNA]</scope>
    <source>
        <strain evidence="6 7">KMA01</strain>
    </source>
</reference>
<dbReference type="Pfam" id="PF07690">
    <property type="entry name" value="MFS_1"/>
    <property type="match status" value="1"/>
</dbReference>
<evidence type="ECO:0000256" key="1">
    <source>
        <dbReference type="ARBA" id="ARBA00022692"/>
    </source>
</evidence>
<keyword evidence="2 4" id="KW-1133">Transmembrane helix</keyword>
<evidence type="ECO:0000313" key="6">
    <source>
        <dbReference type="EMBL" id="WFE90092.1"/>
    </source>
</evidence>
<dbReference type="InterPro" id="IPR020846">
    <property type="entry name" value="MFS_dom"/>
</dbReference>
<accession>A0ABY8F7I7</accession>
<dbReference type="InterPro" id="IPR011701">
    <property type="entry name" value="MFS"/>
</dbReference>
<feature type="transmembrane region" description="Helical" evidence="4">
    <location>
        <begin position="256"/>
        <end position="277"/>
    </location>
</feature>
<evidence type="ECO:0000256" key="3">
    <source>
        <dbReference type="ARBA" id="ARBA00023136"/>
    </source>
</evidence>
<dbReference type="RefSeq" id="WP_265679942.1">
    <property type="nucleotide sequence ID" value="NZ_CP120863.1"/>
</dbReference>
<gene>
    <name evidence="6" type="ORF">K1718_01720</name>
</gene>
<dbReference type="EMBL" id="CP120863">
    <property type="protein sequence ID" value="WFE90092.1"/>
    <property type="molecule type" value="Genomic_DNA"/>
</dbReference>
<evidence type="ECO:0000256" key="2">
    <source>
        <dbReference type="ARBA" id="ARBA00022989"/>
    </source>
</evidence>
<dbReference type="SUPFAM" id="SSF103473">
    <property type="entry name" value="MFS general substrate transporter"/>
    <property type="match status" value="1"/>
</dbReference>
<feature type="transmembrane region" description="Helical" evidence="4">
    <location>
        <begin position="223"/>
        <end position="241"/>
    </location>
</feature>